<evidence type="ECO:0000313" key="3">
    <source>
        <dbReference type="Proteomes" id="UP001174909"/>
    </source>
</evidence>
<reference evidence="2" key="1">
    <citation type="submission" date="2023-03" db="EMBL/GenBank/DDBJ databases">
        <authorList>
            <person name="Steffen K."/>
            <person name="Cardenas P."/>
        </authorList>
    </citation>
    <scope>NUCLEOTIDE SEQUENCE</scope>
</reference>
<protein>
    <submittedName>
        <fullName evidence="2">Uncharacterized protein</fullName>
    </submittedName>
</protein>
<evidence type="ECO:0000256" key="1">
    <source>
        <dbReference type="SAM" id="MobiDB-lite"/>
    </source>
</evidence>
<keyword evidence="3" id="KW-1185">Reference proteome</keyword>
<sequence>MPIGARILSLKRKLCRKSRKTRAKAKRVGMAARRLIVRWSKKLTPCELTFQCVYCTSTAGQRRYRRRRYASSNREIQDPCTETLSPPDAPDRELENYVYFRPSVLLKEKASTEVKDHSASNCIFLKYNAMISPQEPVSSPDVSGENDEKEDSSLQGSLSRDTVSQLDTNPAVEYSSPQDCDIKP</sequence>
<feature type="region of interest" description="Disordered" evidence="1">
    <location>
        <begin position="134"/>
        <end position="184"/>
    </location>
</feature>
<evidence type="ECO:0000313" key="2">
    <source>
        <dbReference type="EMBL" id="CAI8039395.1"/>
    </source>
</evidence>
<dbReference type="AlphaFoldDB" id="A0AA35T093"/>
<dbReference type="Proteomes" id="UP001174909">
    <property type="component" value="Unassembled WGS sequence"/>
</dbReference>
<proteinExistence type="predicted"/>
<feature type="compositionally biased region" description="Polar residues" evidence="1">
    <location>
        <begin position="70"/>
        <end position="84"/>
    </location>
</feature>
<name>A0AA35T093_GEOBA</name>
<accession>A0AA35T093</accession>
<comment type="caution">
    <text evidence="2">The sequence shown here is derived from an EMBL/GenBank/DDBJ whole genome shotgun (WGS) entry which is preliminary data.</text>
</comment>
<feature type="compositionally biased region" description="Polar residues" evidence="1">
    <location>
        <begin position="153"/>
        <end position="168"/>
    </location>
</feature>
<feature type="region of interest" description="Disordered" evidence="1">
    <location>
        <begin position="68"/>
        <end position="92"/>
    </location>
</feature>
<gene>
    <name evidence="2" type="ORF">GBAR_LOCUS21905</name>
</gene>
<organism evidence="2 3">
    <name type="scientific">Geodia barretti</name>
    <name type="common">Barrett's horny sponge</name>
    <dbReference type="NCBI Taxonomy" id="519541"/>
    <lineage>
        <taxon>Eukaryota</taxon>
        <taxon>Metazoa</taxon>
        <taxon>Porifera</taxon>
        <taxon>Demospongiae</taxon>
        <taxon>Heteroscleromorpha</taxon>
        <taxon>Tetractinellida</taxon>
        <taxon>Astrophorina</taxon>
        <taxon>Geodiidae</taxon>
        <taxon>Geodia</taxon>
    </lineage>
</organism>
<dbReference type="EMBL" id="CASHTH010003037">
    <property type="protein sequence ID" value="CAI8039395.1"/>
    <property type="molecule type" value="Genomic_DNA"/>
</dbReference>